<comment type="caution">
    <text evidence="1">The sequence shown here is derived from an EMBL/GenBank/DDBJ whole genome shotgun (WGS) entry which is preliminary data.</text>
</comment>
<evidence type="ECO:0000313" key="2">
    <source>
        <dbReference type="Proteomes" id="UP000299102"/>
    </source>
</evidence>
<dbReference type="AlphaFoldDB" id="A0A4C1WUF6"/>
<sequence length="157" mass="17083">MLANFLPLGDTRKRYVFQETSWNNEIKRCWSGGEGGETKSYTIGNLTVVGLNYDDIDELTTVLAIGTLVATTNGAQLYQSRLLLDGYTTGGEYKSFTHHWGYEAVCGWGKQRAGMTLTVKFLKNGAVTLDNYVTAASWGAVTCANSVAYVSSVSVVN</sequence>
<dbReference type="OrthoDB" id="7281928at2759"/>
<keyword evidence="2" id="KW-1185">Reference proteome</keyword>
<gene>
    <name evidence="1" type="ORF">EVAR_36467_1</name>
</gene>
<proteinExistence type="predicted"/>
<dbReference type="EMBL" id="BGZK01000642">
    <property type="protein sequence ID" value="GBP54252.1"/>
    <property type="molecule type" value="Genomic_DNA"/>
</dbReference>
<organism evidence="1 2">
    <name type="scientific">Eumeta variegata</name>
    <name type="common">Bagworm moth</name>
    <name type="synonym">Eumeta japonica</name>
    <dbReference type="NCBI Taxonomy" id="151549"/>
    <lineage>
        <taxon>Eukaryota</taxon>
        <taxon>Metazoa</taxon>
        <taxon>Ecdysozoa</taxon>
        <taxon>Arthropoda</taxon>
        <taxon>Hexapoda</taxon>
        <taxon>Insecta</taxon>
        <taxon>Pterygota</taxon>
        <taxon>Neoptera</taxon>
        <taxon>Endopterygota</taxon>
        <taxon>Lepidoptera</taxon>
        <taxon>Glossata</taxon>
        <taxon>Ditrysia</taxon>
        <taxon>Tineoidea</taxon>
        <taxon>Psychidae</taxon>
        <taxon>Oiketicinae</taxon>
        <taxon>Eumeta</taxon>
    </lineage>
</organism>
<reference evidence="1 2" key="1">
    <citation type="journal article" date="2019" name="Commun. Biol.">
        <title>The bagworm genome reveals a unique fibroin gene that provides high tensile strength.</title>
        <authorList>
            <person name="Kono N."/>
            <person name="Nakamura H."/>
            <person name="Ohtoshi R."/>
            <person name="Tomita M."/>
            <person name="Numata K."/>
            <person name="Arakawa K."/>
        </authorList>
    </citation>
    <scope>NUCLEOTIDE SEQUENCE [LARGE SCALE GENOMIC DNA]</scope>
</reference>
<dbReference type="Proteomes" id="UP000299102">
    <property type="component" value="Unassembled WGS sequence"/>
</dbReference>
<evidence type="ECO:0000313" key="1">
    <source>
        <dbReference type="EMBL" id="GBP54252.1"/>
    </source>
</evidence>
<protein>
    <submittedName>
        <fullName evidence="1">Uncharacterized protein</fullName>
    </submittedName>
</protein>
<accession>A0A4C1WUF6</accession>
<name>A0A4C1WUF6_EUMVA</name>